<keyword evidence="1" id="KW-0808">Transferase</keyword>
<dbReference type="InterPro" id="IPR029398">
    <property type="entry name" value="PolB_thumb"/>
</dbReference>
<protein>
    <recommendedName>
        <fullName evidence="3">DNA polymerase beta thumb domain-containing protein</fullName>
    </recommendedName>
</protein>
<evidence type="ECO:0000313" key="4">
    <source>
        <dbReference type="EMBL" id="CAF4197536.1"/>
    </source>
</evidence>
<keyword evidence="2" id="KW-0548">Nucleotidyltransferase</keyword>
<dbReference type="Proteomes" id="UP000663881">
    <property type="component" value="Unassembled WGS sequence"/>
</dbReference>
<feature type="domain" description="DNA polymerase beta thumb" evidence="3">
    <location>
        <begin position="1"/>
        <end position="54"/>
    </location>
</feature>
<name>A0A820AS97_9BILA</name>
<dbReference type="Gene3D" id="3.30.210.10">
    <property type="entry name" value="DNA polymerase, thumb domain"/>
    <property type="match status" value="1"/>
</dbReference>
<dbReference type="AlphaFoldDB" id="A0A820AS97"/>
<evidence type="ECO:0000256" key="2">
    <source>
        <dbReference type="ARBA" id="ARBA00022695"/>
    </source>
</evidence>
<dbReference type="InterPro" id="IPR037160">
    <property type="entry name" value="DNA_Pol_thumb_sf"/>
</dbReference>
<dbReference type="EMBL" id="CAJOAY010009062">
    <property type="protein sequence ID" value="CAF4197536.1"/>
    <property type="molecule type" value="Genomic_DNA"/>
</dbReference>
<sequence length="55" mass="6433">HMRIVAQEQGYKLNEYSIQKVGSTGILSKPLPVTSEQDIFDYLQMDYKEPNQRNM</sequence>
<feature type="non-terminal residue" evidence="4">
    <location>
        <position position="1"/>
    </location>
</feature>
<dbReference type="FunFam" id="3.30.210.10:FF:000002">
    <property type="entry name" value="DNA polymerase"/>
    <property type="match status" value="1"/>
</dbReference>
<dbReference type="Pfam" id="PF14791">
    <property type="entry name" value="DNA_pol_B_thumb"/>
    <property type="match status" value="1"/>
</dbReference>
<evidence type="ECO:0000259" key="3">
    <source>
        <dbReference type="Pfam" id="PF14791"/>
    </source>
</evidence>
<proteinExistence type="predicted"/>
<dbReference type="GO" id="GO:0016779">
    <property type="term" value="F:nucleotidyltransferase activity"/>
    <property type="evidence" value="ECO:0007669"/>
    <property type="project" value="UniProtKB-KW"/>
</dbReference>
<dbReference type="SUPFAM" id="SSF81301">
    <property type="entry name" value="Nucleotidyltransferase"/>
    <property type="match status" value="1"/>
</dbReference>
<reference evidence="4" key="1">
    <citation type="submission" date="2021-02" db="EMBL/GenBank/DDBJ databases">
        <authorList>
            <person name="Nowell W R."/>
        </authorList>
    </citation>
    <scope>NUCLEOTIDE SEQUENCE</scope>
</reference>
<organism evidence="4 5">
    <name type="scientific">Adineta steineri</name>
    <dbReference type="NCBI Taxonomy" id="433720"/>
    <lineage>
        <taxon>Eukaryota</taxon>
        <taxon>Metazoa</taxon>
        <taxon>Spiralia</taxon>
        <taxon>Gnathifera</taxon>
        <taxon>Rotifera</taxon>
        <taxon>Eurotatoria</taxon>
        <taxon>Bdelloidea</taxon>
        <taxon>Adinetida</taxon>
        <taxon>Adinetidae</taxon>
        <taxon>Adineta</taxon>
    </lineage>
</organism>
<evidence type="ECO:0000313" key="5">
    <source>
        <dbReference type="Proteomes" id="UP000663881"/>
    </source>
</evidence>
<dbReference type="InterPro" id="IPR043519">
    <property type="entry name" value="NT_sf"/>
</dbReference>
<accession>A0A820AS97</accession>
<evidence type="ECO:0000256" key="1">
    <source>
        <dbReference type="ARBA" id="ARBA00022679"/>
    </source>
</evidence>
<comment type="caution">
    <text evidence="4">The sequence shown here is derived from an EMBL/GenBank/DDBJ whole genome shotgun (WGS) entry which is preliminary data.</text>
</comment>
<gene>
    <name evidence="4" type="ORF">OKA104_LOCUS40794</name>
</gene>